<evidence type="ECO:0000256" key="6">
    <source>
        <dbReference type="ARBA" id="ARBA00022786"/>
    </source>
</evidence>
<keyword evidence="2" id="KW-0808">Transferase</keyword>
<keyword evidence="4" id="KW-0677">Repeat</keyword>
<dbReference type="Proteomes" id="UP001295684">
    <property type="component" value="Unassembled WGS sequence"/>
</dbReference>
<comment type="pathway">
    <text evidence="1">Protein modification; protein ubiquitination.</text>
</comment>
<evidence type="ECO:0000256" key="3">
    <source>
        <dbReference type="ARBA" id="ARBA00022723"/>
    </source>
</evidence>
<comment type="caution">
    <text evidence="9">The sequence shown here is derived from an EMBL/GenBank/DDBJ whole genome shotgun (WGS) entry which is preliminary data.</text>
</comment>
<evidence type="ECO:0000256" key="2">
    <source>
        <dbReference type="ARBA" id="ARBA00022679"/>
    </source>
</evidence>
<dbReference type="Gene3D" id="1.20.120.1750">
    <property type="match status" value="1"/>
</dbReference>
<dbReference type="GO" id="GO:0016740">
    <property type="term" value="F:transferase activity"/>
    <property type="evidence" value="ECO:0007669"/>
    <property type="project" value="UniProtKB-KW"/>
</dbReference>
<feature type="domain" description="RING-type" evidence="8">
    <location>
        <begin position="8"/>
        <end position="238"/>
    </location>
</feature>
<keyword evidence="10" id="KW-1185">Reference proteome</keyword>
<evidence type="ECO:0000256" key="7">
    <source>
        <dbReference type="ARBA" id="ARBA00022833"/>
    </source>
</evidence>
<proteinExistence type="predicted"/>
<dbReference type="PANTHER" id="PTHR22770:SF47">
    <property type="entry name" value="E3 UBIQUITIN-PROTEIN LIGASE RNF216"/>
    <property type="match status" value="1"/>
</dbReference>
<reference evidence="9" key="1">
    <citation type="submission" date="2023-07" db="EMBL/GenBank/DDBJ databases">
        <authorList>
            <consortium name="AG Swart"/>
            <person name="Singh M."/>
            <person name="Singh A."/>
            <person name="Seah K."/>
            <person name="Emmerich C."/>
        </authorList>
    </citation>
    <scope>NUCLEOTIDE SEQUENCE</scope>
    <source>
        <strain evidence="9">DP1</strain>
    </source>
</reference>
<evidence type="ECO:0000256" key="4">
    <source>
        <dbReference type="ARBA" id="ARBA00022737"/>
    </source>
</evidence>
<keyword evidence="5" id="KW-0863">Zinc-finger</keyword>
<sequence length="328" mass="38996">MEMTSGEEERECMSCAEVLKKGDIAIKCKEQHLVCKECSESVVNTIFSNPEVEIPVKCFICFSEVDSTQIEKLMTPEQMLLYNFYYKSKKIDSTVEKLEKCPFCYYCEPWNLNRDPYFFYCKNDKCNKCSCTTCKQGFEYYPRRCAPPHLSEEHKNNVERHYKCYKYREIKRDWDQAIKRGTLRYCPGCGAGFTKDDYCLKITCKCKTVWCYFCGKKEEDLDKKDPNGKFYQHCHDWETNVKRCPLELKDLSKIDSKWDKIDDFKNGDLFHKILIYREIKAFFEKYTREEFECLCEAIPSVANHTFDIEEAMTMDLDLIKRKTKDSDL</sequence>
<dbReference type="PANTHER" id="PTHR22770">
    <property type="entry name" value="UBIQUITIN CONJUGATING ENZYME 7 INTERACTING PROTEIN-RELATED"/>
    <property type="match status" value="1"/>
</dbReference>
<dbReference type="AlphaFoldDB" id="A0AAD1XGG4"/>
<accession>A0AAD1XGG4</accession>
<dbReference type="SUPFAM" id="SSF57850">
    <property type="entry name" value="RING/U-box"/>
    <property type="match status" value="1"/>
</dbReference>
<name>A0AAD1XGG4_EUPCR</name>
<dbReference type="InterPro" id="IPR051628">
    <property type="entry name" value="LUBAC_E3_Ligases"/>
</dbReference>
<keyword evidence="7" id="KW-0862">Zinc</keyword>
<evidence type="ECO:0000256" key="5">
    <source>
        <dbReference type="ARBA" id="ARBA00022771"/>
    </source>
</evidence>
<dbReference type="EMBL" id="CAMPGE010012805">
    <property type="protein sequence ID" value="CAI2371562.1"/>
    <property type="molecule type" value="Genomic_DNA"/>
</dbReference>
<keyword evidence="3" id="KW-0479">Metal-binding</keyword>
<gene>
    <name evidence="9" type="ORF">ECRASSUSDP1_LOCUS12886</name>
</gene>
<dbReference type="PROSITE" id="PS51873">
    <property type="entry name" value="TRIAD"/>
    <property type="match status" value="1"/>
</dbReference>
<evidence type="ECO:0000313" key="10">
    <source>
        <dbReference type="Proteomes" id="UP001295684"/>
    </source>
</evidence>
<evidence type="ECO:0000256" key="1">
    <source>
        <dbReference type="ARBA" id="ARBA00004906"/>
    </source>
</evidence>
<dbReference type="GO" id="GO:0008270">
    <property type="term" value="F:zinc ion binding"/>
    <property type="evidence" value="ECO:0007669"/>
    <property type="project" value="UniProtKB-KW"/>
</dbReference>
<evidence type="ECO:0000259" key="8">
    <source>
        <dbReference type="PROSITE" id="PS51873"/>
    </source>
</evidence>
<protein>
    <recommendedName>
        <fullName evidence="8">RING-type domain-containing protein</fullName>
    </recommendedName>
</protein>
<keyword evidence="6" id="KW-0833">Ubl conjugation pathway</keyword>
<evidence type="ECO:0000313" key="9">
    <source>
        <dbReference type="EMBL" id="CAI2371562.1"/>
    </source>
</evidence>
<dbReference type="InterPro" id="IPR044066">
    <property type="entry name" value="TRIAD_supradom"/>
</dbReference>
<dbReference type="Pfam" id="PF26200">
    <property type="entry name" value="Rcat_RNF216"/>
    <property type="match status" value="1"/>
</dbReference>
<organism evidence="9 10">
    <name type="scientific">Euplotes crassus</name>
    <dbReference type="NCBI Taxonomy" id="5936"/>
    <lineage>
        <taxon>Eukaryota</taxon>
        <taxon>Sar</taxon>
        <taxon>Alveolata</taxon>
        <taxon>Ciliophora</taxon>
        <taxon>Intramacronucleata</taxon>
        <taxon>Spirotrichea</taxon>
        <taxon>Hypotrichia</taxon>
        <taxon>Euplotida</taxon>
        <taxon>Euplotidae</taxon>
        <taxon>Moneuplotes</taxon>
    </lineage>
</organism>